<proteinExistence type="predicted"/>
<evidence type="ECO:0000256" key="1">
    <source>
        <dbReference type="SAM" id="MobiDB-lite"/>
    </source>
</evidence>
<organism evidence="2 3">
    <name type="scientific">Dryococelus australis</name>
    <dbReference type="NCBI Taxonomy" id="614101"/>
    <lineage>
        <taxon>Eukaryota</taxon>
        <taxon>Metazoa</taxon>
        <taxon>Ecdysozoa</taxon>
        <taxon>Arthropoda</taxon>
        <taxon>Hexapoda</taxon>
        <taxon>Insecta</taxon>
        <taxon>Pterygota</taxon>
        <taxon>Neoptera</taxon>
        <taxon>Polyneoptera</taxon>
        <taxon>Phasmatodea</taxon>
        <taxon>Verophasmatodea</taxon>
        <taxon>Anareolatae</taxon>
        <taxon>Phasmatidae</taxon>
        <taxon>Eurycanthinae</taxon>
        <taxon>Dryococelus</taxon>
    </lineage>
</organism>
<protein>
    <submittedName>
        <fullName evidence="2">Uncharacterized protein</fullName>
    </submittedName>
</protein>
<accession>A0ABQ9HEA1</accession>
<dbReference type="EMBL" id="JARBHB010000005">
    <property type="protein sequence ID" value="KAJ8882579.1"/>
    <property type="molecule type" value="Genomic_DNA"/>
</dbReference>
<keyword evidence="3" id="KW-1185">Reference proteome</keyword>
<comment type="caution">
    <text evidence="2">The sequence shown here is derived from an EMBL/GenBank/DDBJ whole genome shotgun (WGS) entry which is preliminary data.</text>
</comment>
<dbReference type="Proteomes" id="UP001159363">
    <property type="component" value="Chromosome 4"/>
</dbReference>
<sequence>MQFLSLAAKMAAGRGREILEILPGERDKKTGLYAKSTVLDGKKEKKKEILAPGGPQAGNMLIRLPGPQPAARQAKIDYKRVCTRVAFEIGSEFNRNTLDDSVPIADCQMWETAVTEWLACSPPTNVNRVQSPSGSLPFFCVWESCWTIPLVRDLPFPPPFHSTAPHSPQLTSSALKNSLFREVQISSLTLIMCLVTDVTVGHQVPDGQLAVDMLCHVPFKGRVLETTDSPRPDQVTGCPFRVWPPSLPPYKYLTPKQKKKSRIFVPTRRETIFACSVRRLPNGVPTCCWPVTPFWWCKLLDFAVYVAVSPLYPQHSVTDSHLIHKRAWHDVRFSGVTDLLQDYEPAVNTQDFVTRYDGNTARHARRSDEAQGVRVSVVRIAPSLLDLERTDQEMGITDQCQGSATQVTNISDPGARRAGHGSTPSPLPNPQAYCNTDLQHHAQQTTVAKCYWLFSQQASIPSPPLSPPILNLSYATIFVFPQEEDITLFRKRLVCTRFQLQMIYRSERPAQTLHHRFLFPATYLLYIDNYTRFERNFQIRSNVIFQHAPEYRLRQKKSIGIRFVPSPRKCAVFLFELRELADDRSCLHHFVLRDFSILDALSRNMSTTQMWAYPFSEWSREGLATHDISDWLLHHEKGSLLAGLPVGE</sequence>
<feature type="region of interest" description="Disordered" evidence="1">
    <location>
        <begin position="400"/>
        <end position="431"/>
    </location>
</feature>
<name>A0ABQ9HEA1_9NEOP</name>
<gene>
    <name evidence="2" type="ORF">PR048_014390</name>
</gene>
<feature type="compositionally biased region" description="Polar residues" evidence="1">
    <location>
        <begin position="400"/>
        <end position="411"/>
    </location>
</feature>
<evidence type="ECO:0000313" key="3">
    <source>
        <dbReference type="Proteomes" id="UP001159363"/>
    </source>
</evidence>
<evidence type="ECO:0000313" key="2">
    <source>
        <dbReference type="EMBL" id="KAJ8882579.1"/>
    </source>
</evidence>
<reference evidence="2 3" key="1">
    <citation type="submission" date="2023-02" db="EMBL/GenBank/DDBJ databases">
        <title>LHISI_Scaffold_Assembly.</title>
        <authorList>
            <person name="Stuart O.P."/>
            <person name="Cleave R."/>
            <person name="Magrath M.J.L."/>
            <person name="Mikheyev A.S."/>
        </authorList>
    </citation>
    <scope>NUCLEOTIDE SEQUENCE [LARGE SCALE GENOMIC DNA]</scope>
    <source>
        <strain evidence="2">Daus_M_001</strain>
        <tissue evidence="2">Leg muscle</tissue>
    </source>
</reference>